<proteinExistence type="predicted"/>
<name>A0A9P8G2M2_AURME</name>
<dbReference type="InterPro" id="IPR035965">
    <property type="entry name" value="PAS-like_dom_sf"/>
</dbReference>
<organism evidence="2 3">
    <name type="scientific">Aureobasidium melanogenum</name>
    <name type="common">Aureobasidium pullulans var. melanogenum</name>
    <dbReference type="NCBI Taxonomy" id="46634"/>
    <lineage>
        <taxon>Eukaryota</taxon>
        <taxon>Fungi</taxon>
        <taxon>Dikarya</taxon>
        <taxon>Ascomycota</taxon>
        <taxon>Pezizomycotina</taxon>
        <taxon>Dothideomycetes</taxon>
        <taxon>Dothideomycetidae</taxon>
        <taxon>Dothideales</taxon>
        <taxon>Saccotheciaceae</taxon>
        <taxon>Aureobasidium</taxon>
    </lineage>
</organism>
<evidence type="ECO:0000313" key="2">
    <source>
        <dbReference type="EMBL" id="KAG9988960.1"/>
    </source>
</evidence>
<evidence type="ECO:0000259" key="1">
    <source>
        <dbReference type="Pfam" id="PF08447"/>
    </source>
</evidence>
<feature type="domain" description="PAS fold-3" evidence="1">
    <location>
        <begin position="323"/>
        <end position="413"/>
    </location>
</feature>
<comment type="caution">
    <text evidence="2">The sequence shown here is derived from an EMBL/GenBank/DDBJ whole genome shotgun (WGS) entry which is preliminary data.</text>
</comment>
<evidence type="ECO:0000313" key="3">
    <source>
        <dbReference type="Proteomes" id="UP000729357"/>
    </source>
</evidence>
<keyword evidence="3" id="KW-1185">Reference proteome</keyword>
<dbReference type="AlphaFoldDB" id="A0A9P8G2M2"/>
<accession>A0A9P8G2M2</accession>
<dbReference type="Proteomes" id="UP000729357">
    <property type="component" value="Unassembled WGS sequence"/>
</dbReference>
<dbReference type="SUPFAM" id="SSF55785">
    <property type="entry name" value="PYP-like sensor domain (PAS domain)"/>
    <property type="match status" value="1"/>
</dbReference>
<protein>
    <recommendedName>
        <fullName evidence="1">PAS fold-3 domain-containing protein</fullName>
    </recommendedName>
</protein>
<dbReference type="InterPro" id="IPR013655">
    <property type="entry name" value="PAS_fold_3"/>
</dbReference>
<sequence length="441" mass="49586">MNSPDPRILIFGDQRAIIYNEAFAAVIGRHHPQCLGSPLADVQVDKIFEVLWDMSLTAYDNGRGARRTRQELLLERSGSMEQTFWNIFLSPLPGLDGYCDSAVGEFTDVTDLVVQDQRRSQGLDILDSVSKVESLPELWSQFLSALDKNAPDISYAMVYTAFDHSSFVRSEGLPTPDTTPHHETLQSATSYFVKQYQLSGSLGLSERVLEPIIDLSIAESSGTPSLSDAFREALNKKDIVVLSDEALPYELSVHFADSGTAILVTLPKDQQQFQRKYEETTMALSTELRLSILKAKKKEEKFLRIAKSAPLGMYLYSPKERTIQVNDAYLKITGTTKEDLDKTTALELPWLQTVSEEHMDVAIKEWQHLMTEKTPSAIEYKIRDSSDKPASRWVSATSFPDLDEHGEVYLIHGWLVDISDRLAKDTLLAQRLEDALETKTA</sequence>
<reference evidence="2" key="2">
    <citation type="submission" date="2021-08" db="EMBL/GenBank/DDBJ databases">
        <authorList>
            <person name="Gostincar C."/>
            <person name="Sun X."/>
            <person name="Song Z."/>
            <person name="Gunde-Cimerman N."/>
        </authorList>
    </citation>
    <scope>NUCLEOTIDE SEQUENCE</scope>
    <source>
        <strain evidence="2">EXF-9298</strain>
    </source>
</reference>
<dbReference type="EMBL" id="JAHFXS010000114">
    <property type="protein sequence ID" value="KAG9988960.1"/>
    <property type="molecule type" value="Genomic_DNA"/>
</dbReference>
<dbReference type="InterPro" id="IPR000014">
    <property type="entry name" value="PAS"/>
</dbReference>
<dbReference type="Gene3D" id="3.30.450.20">
    <property type="entry name" value="PAS domain"/>
    <property type="match status" value="2"/>
</dbReference>
<dbReference type="NCBIfam" id="TIGR00229">
    <property type="entry name" value="sensory_box"/>
    <property type="match status" value="1"/>
</dbReference>
<dbReference type="Pfam" id="PF08447">
    <property type="entry name" value="PAS_3"/>
    <property type="match status" value="1"/>
</dbReference>
<feature type="non-terminal residue" evidence="2">
    <location>
        <position position="441"/>
    </location>
</feature>
<dbReference type="CDD" id="cd00130">
    <property type="entry name" value="PAS"/>
    <property type="match status" value="1"/>
</dbReference>
<reference evidence="2" key="1">
    <citation type="journal article" date="2021" name="J Fungi (Basel)">
        <title>Virulence traits and population genomics of the black yeast Aureobasidium melanogenum.</title>
        <authorList>
            <person name="Cernosa A."/>
            <person name="Sun X."/>
            <person name="Gostincar C."/>
            <person name="Fang C."/>
            <person name="Gunde-Cimerman N."/>
            <person name="Song Z."/>
        </authorList>
    </citation>
    <scope>NUCLEOTIDE SEQUENCE</scope>
    <source>
        <strain evidence="2">EXF-9298</strain>
    </source>
</reference>
<gene>
    <name evidence="2" type="ORF">KCU98_g2232</name>
</gene>